<evidence type="ECO:0000313" key="3">
    <source>
        <dbReference type="EMBL" id="PWN42272.1"/>
    </source>
</evidence>
<feature type="compositionally biased region" description="Polar residues" evidence="2">
    <location>
        <begin position="900"/>
        <end position="913"/>
    </location>
</feature>
<feature type="region of interest" description="Disordered" evidence="2">
    <location>
        <begin position="614"/>
        <end position="646"/>
    </location>
</feature>
<keyword evidence="4" id="KW-1185">Reference proteome</keyword>
<feature type="compositionally biased region" description="Low complexity" evidence="2">
    <location>
        <begin position="1207"/>
        <end position="1218"/>
    </location>
</feature>
<feature type="compositionally biased region" description="Low complexity" evidence="2">
    <location>
        <begin position="715"/>
        <end position="728"/>
    </location>
</feature>
<feature type="compositionally biased region" description="Pro residues" evidence="2">
    <location>
        <begin position="865"/>
        <end position="874"/>
    </location>
</feature>
<feature type="compositionally biased region" description="Basic and acidic residues" evidence="2">
    <location>
        <begin position="312"/>
        <end position="330"/>
    </location>
</feature>
<feature type="compositionally biased region" description="Acidic residues" evidence="2">
    <location>
        <begin position="377"/>
        <end position="388"/>
    </location>
</feature>
<feature type="compositionally biased region" description="Low complexity" evidence="2">
    <location>
        <begin position="1778"/>
        <end position="1789"/>
    </location>
</feature>
<feature type="compositionally biased region" description="Polar residues" evidence="2">
    <location>
        <begin position="687"/>
        <end position="708"/>
    </location>
</feature>
<feature type="compositionally biased region" description="Low complexity" evidence="2">
    <location>
        <begin position="171"/>
        <end position="180"/>
    </location>
</feature>
<name>A0A316VXU1_9BASI</name>
<accession>A0A316VXU1</accession>
<feature type="compositionally biased region" description="Polar residues" evidence="2">
    <location>
        <begin position="143"/>
        <end position="154"/>
    </location>
</feature>
<feature type="compositionally biased region" description="Low complexity" evidence="2">
    <location>
        <begin position="447"/>
        <end position="466"/>
    </location>
</feature>
<organism evidence="3 4">
    <name type="scientific">Ceraceosorus guamensis</name>
    <dbReference type="NCBI Taxonomy" id="1522189"/>
    <lineage>
        <taxon>Eukaryota</taxon>
        <taxon>Fungi</taxon>
        <taxon>Dikarya</taxon>
        <taxon>Basidiomycota</taxon>
        <taxon>Ustilaginomycotina</taxon>
        <taxon>Exobasidiomycetes</taxon>
        <taxon>Ceraceosorales</taxon>
        <taxon>Ceraceosoraceae</taxon>
        <taxon>Ceraceosorus</taxon>
    </lineage>
</organism>
<dbReference type="InParanoid" id="A0A316VXU1"/>
<feature type="compositionally biased region" description="Polar residues" evidence="2">
    <location>
        <begin position="1243"/>
        <end position="1255"/>
    </location>
</feature>
<feature type="compositionally biased region" description="Polar residues" evidence="2">
    <location>
        <begin position="765"/>
        <end position="779"/>
    </location>
</feature>
<sequence length="1915" mass="205304">MAVSTRYGNERWSRSRSLISPEGANDTQDPSSVSAGYNFPQSRIRPPVPLDVTNGDPPSATPPDMPSVVSNVLARRSSGSSSSGGIGTFKNSSGLGSGSTNAHHNGEETSYERRMRLNQLAYSRPPDSNGGTVRRIKPPSASAYDTSKSAPSNQKGERSREPVAGREHSSNGHWSHSNGHSEGDGDLDMFGGRISSNGYRHEEDDHLGHEAQDYGTDEEVAEVQEYDDADEDERWEHHEEPNDDLDFERDGSAGGHTGGSSSQHAKTLADIEEEPETPSSLRGRDSIAQRRSSTQMSGAASSVDETDIYGGIDDHQVDRPEPIPEHPLDREADEDVQSESGWETWDGNSSSAHGAFEDDATAAAAPASVNATVAGDQTDEEGWETDEHDGERSQAAVAKAVKDGATLAAARRVAAARALHEAQKRDREEKSKRARPAPQNNQEPQRGAPKAGKLASALSSAKNAAVKAVPAPIAAKFNSDGDVAALAPPPAPSDGGSSSPELGLPGAFHKPSKRPPPNVTVVSRPSGMTRVASTDTQTTVTKKAGQQSPKPIQSQPVRNEVQQAAPTGIADQAGPEADGYIDFRSYRNNQRFANHADVAPPRAVMMAGPTNVGAQSLTSPVTPVSPTSAQEPTSSQRPQAAHVEHAKPITAMTPSAALKAAAMAGWTAVKSKSSSDEVDGIDDVQETQESSLPYTSESERASVSASQQRARDLVRNAAAASAKRSSVSLKDDASDSHSQARSQSKDRARRSGDSDSRSRPGLPRQGSNGSSQSKLSNARSVDDFKGARSRQTSAEGALSPSAGLRHALRSPEIQSPNSVERQVRAHPPSSYFPAPQRKQAAEAASDYGSSKDARNSNRLSVTSSVPPPGRPPRSPSRDALGPQNPASPPPLPSSPVASPHQQDQVESPESQSADILALSPRERLRRLNLPNDLDSVATHIVNGRTRGPSEPGVSSRSLHAAESPQVIAEREASGQSPATHGMAGMLQSPETSLDHGSGRDSGVWPKDDKSRRHTSEDSTALASNVRVIRTGQKPYEEDQEVLDADAREESTRARSGSLLSFKKGKLFGDGFTMSLGRKAHKDRAKELEKAERSGRASASASQAPSIAELAADRQSIRSFARGSTSNDTRSRTSAFSPPQHPAGVDSERNSLRSTRKRNSHRRYESSTSAIMASAASAQASYVTITSPTPPPGASQQRRKAGGRHSRTSSTATGASRAGVSAIADSVTAPATPEQTREPRMRSSKSAPSINASNAGHQAEGDAAEKGSRSSSNSISLPSPTSKVLSRLPPVSTDENDFDTLPPVEKYVALAGVLAEMLYPGGKARVQKLANEGVRLQREQRARELEVERLEEKIASTLPSGLERDTVRELHVAFATRTPAKFSKKDAKNNSLDKEQIAELEEKLSRLEIDISRQRSRLRDLAKQRPRLATRLEEERKRFEKMRRVENTLRRLRPEVFLTLGAEAKSEFYRSEDGLQLHIAGGAEGVTTQSEYHGQGGDISDSGHRTPMTTGPSPLEVYGDEGDYAVGLRTSVSLQREAMSVLRSHEKLCYSQLLLAEAALRNCIADILDLALILESPRSEQEAQDDRSVSRRLSFSSSRAEQQRRALTDAQSSMSTGEDIEDDFERVCFLRQKVESRAAEIEQLVRAVSSYYSNAASASGRDDLDVAPPRVRAPPSAWRGGDGDASPHAKSRSRKTSNDSMSRNFLDPSDAESDAERKGRSRSNSKTQKDSGDDTKSISGKSTASQRRVAFQAGKKNGKETDANQEANGSGSDSRFSTAPNSPSAGAASLAPGGGGDVHLMFLPTETVLSALALILRIIPALRLLSVPPTTPEQLRRSAFRCGQWLQRAQSTLPQLEDAREALDEVIVHAEEASEKLAENCVKRMQDTDERRRSFWTASAQAAVALIINMPASDSD</sequence>
<gene>
    <name evidence="3" type="ORF">IE81DRAFT_323593</name>
</gene>
<feature type="region of interest" description="Disordered" evidence="2">
    <location>
        <begin position="1656"/>
        <end position="1789"/>
    </location>
</feature>
<evidence type="ECO:0000313" key="4">
    <source>
        <dbReference type="Proteomes" id="UP000245783"/>
    </source>
</evidence>
<feature type="compositionally biased region" description="Polar residues" evidence="2">
    <location>
        <begin position="531"/>
        <end position="561"/>
    </location>
</feature>
<feature type="compositionally biased region" description="Polar residues" evidence="2">
    <location>
        <begin position="89"/>
        <end position="103"/>
    </location>
</feature>
<feature type="coiled-coil region" evidence="1">
    <location>
        <begin position="1389"/>
        <end position="1437"/>
    </location>
</feature>
<feature type="compositionally biased region" description="Polar residues" evidence="2">
    <location>
        <begin position="1121"/>
        <end position="1136"/>
    </location>
</feature>
<proteinExistence type="predicted"/>
<feature type="compositionally biased region" description="Low complexity" evidence="2">
    <location>
        <begin position="1165"/>
        <end position="1180"/>
    </location>
</feature>
<feature type="compositionally biased region" description="Polar residues" evidence="2">
    <location>
        <begin position="25"/>
        <end position="41"/>
    </location>
</feature>
<feature type="compositionally biased region" description="Acidic residues" evidence="2">
    <location>
        <begin position="215"/>
        <end position="233"/>
    </location>
</feature>
<feature type="compositionally biased region" description="Low complexity" evidence="2">
    <location>
        <begin position="493"/>
        <end position="506"/>
    </location>
</feature>
<feature type="compositionally biased region" description="Polar residues" evidence="2">
    <location>
        <begin position="614"/>
        <end position="638"/>
    </location>
</feature>
<keyword evidence="1" id="KW-0175">Coiled coil</keyword>
<feature type="region of interest" description="Disordered" evidence="2">
    <location>
        <begin position="1"/>
        <end position="399"/>
    </location>
</feature>
<feature type="compositionally biased region" description="Basic and acidic residues" evidence="2">
    <location>
        <begin position="1726"/>
        <end position="1735"/>
    </location>
</feature>
<feature type="compositionally biased region" description="Acidic residues" evidence="2">
    <location>
        <begin position="676"/>
        <end position="686"/>
    </location>
</feature>
<feature type="compositionally biased region" description="Polar residues" evidence="2">
    <location>
        <begin position="289"/>
        <end position="300"/>
    </location>
</feature>
<feature type="coiled-coil region" evidence="1">
    <location>
        <begin position="1845"/>
        <end position="1879"/>
    </location>
</feature>
<dbReference type="RefSeq" id="XP_025369432.1">
    <property type="nucleotide sequence ID" value="XM_025513996.1"/>
</dbReference>
<feature type="compositionally biased region" description="Polar residues" evidence="2">
    <location>
        <begin position="1736"/>
        <end position="1745"/>
    </location>
</feature>
<feature type="compositionally biased region" description="Basic and acidic residues" evidence="2">
    <location>
        <begin position="155"/>
        <end position="170"/>
    </location>
</feature>
<feature type="compositionally biased region" description="Basic and acidic residues" evidence="2">
    <location>
        <begin position="743"/>
        <end position="758"/>
    </location>
</feature>
<dbReference type="OrthoDB" id="10346269at2759"/>
<reference evidence="3 4" key="1">
    <citation type="journal article" date="2018" name="Mol. Biol. Evol.">
        <title>Broad Genomic Sampling Reveals a Smut Pathogenic Ancestry of the Fungal Clade Ustilaginomycotina.</title>
        <authorList>
            <person name="Kijpornyongpan T."/>
            <person name="Mondo S.J."/>
            <person name="Barry K."/>
            <person name="Sandor L."/>
            <person name="Lee J."/>
            <person name="Lipzen A."/>
            <person name="Pangilinan J."/>
            <person name="LaButti K."/>
            <person name="Hainaut M."/>
            <person name="Henrissat B."/>
            <person name="Grigoriev I.V."/>
            <person name="Spatafora J.W."/>
            <person name="Aime M.C."/>
        </authorList>
    </citation>
    <scope>NUCLEOTIDE SEQUENCE [LARGE SCALE GENOMIC DNA]</scope>
    <source>
        <strain evidence="3 4">MCA 4658</strain>
    </source>
</reference>
<feature type="compositionally biased region" description="Low complexity" evidence="2">
    <location>
        <begin position="1665"/>
        <end position="1674"/>
    </location>
</feature>
<feature type="compositionally biased region" description="Low complexity" evidence="2">
    <location>
        <begin position="1268"/>
        <end position="1281"/>
    </location>
</feature>
<dbReference type="STRING" id="1522189.A0A316VXU1"/>
<feature type="compositionally biased region" description="Basic and acidic residues" evidence="2">
    <location>
        <begin position="1258"/>
        <end position="1267"/>
    </location>
</feature>
<feature type="compositionally biased region" description="Low complexity" evidence="2">
    <location>
        <begin position="1095"/>
        <end position="1107"/>
    </location>
</feature>
<dbReference type="GeneID" id="37035866"/>
<feature type="compositionally biased region" description="Basic and acidic residues" evidence="2">
    <location>
        <begin position="1578"/>
        <end position="1588"/>
    </location>
</feature>
<feature type="compositionally biased region" description="Basic and acidic residues" evidence="2">
    <location>
        <begin position="418"/>
        <end position="431"/>
    </location>
</feature>
<feature type="compositionally biased region" description="Polar residues" evidence="2">
    <location>
        <begin position="338"/>
        <end position="351"/>
    </location>
</feature>
<feature type="compositionally biased region" description="Polar residues" evidence="2">
    <location>
        <begin position="1763"/>
        <end position="1777"/>
    </location>
</feature>
<dbReference type="EMBL" id="KZ819381">
    <property type="protein sequence ID" value="PWN42272.1"/>
    <property type="molecule type" value="Genomic_DNA"/>
</dbReference>
<feature type="region of interest" description="Disordered" evidence="2">
    <location>
        <begin position="481"/>
        <end position="561"/>
    </location>
</feature>
<evidence type="ECO:0000256" key="1">
    <source>
        <dbReference type="SAM" id="Coils"/>
    </source>
</evidence>
<feature type="compositionally biased region" description="Basic and acidic residues" evidence="2">
    <location>
        <begin position="1005"/>
        <end position="1016"/>
    </location>
</feature>
<feature type="compositionally biased region" description="Low complexity" evidence="2">
    <location>
        <begin position="361"/>
        <end position="374"/>
    </location>
</feature>
<feature type="region of interest" description="Disordered" evidence="2">
    <location>
        <begin position="411"/>
        <end position="466"/>
    </location>
</feature>
<feature type="compositionally biased region" description="Basic and acidic residues" evidence="2">
    <location>
        <begin position="1083"/>
        <end position="1094"/>
    </location>
</feature>
<evidence type="ECO:0000256" key="2">
    <source>
        <dbReference type="SAM" id="MobiDB-lite"/>
    </source>
</evidence>
<feature type="region of interest" description="Disordered" evidence="2">
    <location>
        <begin position="665"/>
        <end position="1056"/>
    </location>
</feature>
<protein>
    <submittedName>
        <fullName evidence="3">Uncharacterized protein</fullName>
    </submittedName>
</protein>
<feature type="region of interest" description="Disordered" evidence="2">
    <location>
        <begin position="1578"/>
        <end position="1617"/>
    </location>
</feature>
<feature type="compositionally biased region" description="Basic and acidic residues" evidence="2">
    <location>
        <begin position="104"/>
        <end position="115"/>
    </location>
</feature>
<feature type="compositionally biased region" description="Basic and acidic residues" evidence="2">
    <location>
        <begin position="199"/>
        <end position="212"/>
    </location>
</feature>
<dbReference type="Proteomes" id="UP000245783">
    <property type="component" value="Unassembled WGS sequence"/>
</dbReference>
<feature type="region of interest" description="Disordered" evidence="2">
    <location>
        <begin position="1070"/>
        <end position="1296"/>
    </location>
</feature>
<feature type="region of interest" description="Disordered" evidence="2">
    <location>
        <begin position="1490"/>
        <end position="1517"/>
    </location>
</feature>
<feature type="compositionally biased region" description="Basic residues" evidence="2">
    <location>
        <begin position="1196"/>
        <end position="1206"/>
    </location>
</feature>